<evidence type="ECO:0000313" key="17">
    <source>
        <dbReference type="EMBL" id="SIO09529.1"/>
    </source>
</evidence>
<evidence type="ECO:0000313" key="18">
    <source>
        <dbReference type="Proteomes" id="UP000185151"/>
    </source>
</evidence>
<dbReference type="EC" id="2.7.1.25" evidence="5 14"/>
<evidence type="ECO:0000259" key="16">
    <source>
        <dbReference type="Pfam" id="PF01583"/>
    </source>
</evidence>
<dbReference type="NCBIfam" id="NF003013">
    <property type="entry name" value="PRK03846.1"/>
    <property type="match status" value="1"/>
</dbReference>
<evidence type="ECO:0000256" key="2">
    <source>
        <dbReference type="ARBA" id="ARBA00002632"/>
    </source>
</evidence>
<dbReference type="AlphaFoldDB" id="A0A1N6GPS2"/>
<dbReference type="InterPro" id="IPR002891">
    <property type="entry name" value="APS"/>
</dbReference>
<keyword evidence="10 14" id="KW-0067">ATP-binding</keyword>
<evidence type="ECO:0000256" key="3">
    <source>
        <dbReference type="ARBA" id="ARBA00004806"/>
    </source>
</evidence>
<keyword evidence="8 14" id="KW-0547">Nucleotide-binding</keyword>
<dbReference type="EMBL" id="FSRU01000001">
    <property type="protein sequence ID" value="SIO09529.1"/>
    <property type="molecule type" value="Genomic_DNA"/>
</dbReference>
<evidence type="ECO:0000256" key="1">
    <source>
        <dbReference type="ARBA" id="ARBA00001823"/>
    </source>
</evidence>
<gene>
    <name evidence="14" type="primary">cysC</name>
    <name evidence="17" type="ORF">SAMN05444165_0894</name>
</gene>
<evidence type="ECO:0000256" key="11">
    <source>
        <dbReference type="ARBA" id="ARBA00029724"/>
    </source>
</evidence>
<name>A0A1N6GPS2_9BURK</name>
<organism evidence="17 18">
    <name type="scientific">Paraburkholderia phenazinium</name>
    <dbReference type="NCBI Taxonomy" id="60549"/>
    <lineage>
        <taxon>Bacteria</taxon>
        <taxon>Pseudomonadati</taxon>
        <taxon>Pseudomonadota</taxon>
        <taxon>Betaproteobacteria</taxon>
        <taxon>Burkholderiales</taxon>
        <taxon>Burkholderiaceae</taxon>
        <taxon>Paraburkholderia</taxon>
    </lineage>
</organism>
<dbReference type="OrthoDB" id="9804504at2"/>
<dbReference type="CDD" id="cd02027">
    <property type="entry name" value="APSK"/>
    <property type="match status" value="1"/>
</dbReference>
<evidence type="ECO:0000256" key="12">
    <source>
        <dbReference type="ARBA" id="ARBA00031393"/>
    </source>
</evidence>
<dbReference type="RefSeq" id="WP_074294407.1">
    <property type="nucleotide sequence ID" value="NZ_FSRU01000001.1"/>
</dbReference>
<comment type="similarity">
    <text evidence="4 14 15">Belongs to the APS kinase family.</text>
</comment>
<dbReference type="GO" id="GO:0005524">
    <property type="term" value="F:ATP binding"/>
    <property type="evidence" value="ECO:0007669"/>
    <property type="project" value="UniProtKB-UniRule"/>
</dbReference>
<dbReference type="Gene3D" id="3.40.50.300">
    <property type="entry name" value="P-loop containing nucleotide triphosphate hydrolases"/>
    <property type="match status" value="1"/>
</dbReference>
<evidence type="ECO:0000256" key="6">
    <source>
        <dbReference type="ARBA" id="ARBA00018163"/>
    </source>
</evidence>
<dbReference type="InterPro" id="IPR059117">
    <property type="entry name" value="APS_kinase_dom"/>
</dbReference>
<evidence type="ECO:0000256" key="15">
    <source>
        <dbReference type="RuleBase" id="RU004347"/>
    </source>
</evidence>
<dbReference type="GO" id="GO:0070814">
    <property type="term" value="P:hydrogen sulfide biosynthetic process"/>
    <property type="evidence" value="ECO:0007669"/>
    <property type="project" value="UniProtKB-UniRule"/>
</dbReference>
<dbReference type="NCBIfam" id="TIGR00455">
    <property type="entry name" value="apsK"/>
    <property type="match status" value="1"/>
</dbReference>
<feature type="binding site" evidence="14">
    <location>
        <begin position="29"/>
        <end position="36"/>
    </location>
    <ligand>
        <name>ATP</name>
        <dbReference type="ChEBI" id="CHEBI:30616"/>
    </ligand>
</feature>
<accession>A0A1N6GPS2</accession>
<evidence type="ECO:0000256" key="10">
    <source>
        <dbReference type="ARBA" id="ARBA00022840"/>
    </source>
</evidence>
<dbReference type="PANTHER" id="PTHR11055">
    <property type="entry name" value="BIFUNCTIONAL 3'-PHOSPHOADENOSINE 5'-PHOSPHOSULFATE SYNTHASE"/>
    <property type="match status" value="1"/>
</dbReference>
<keyword evidence="9 14" id="KW-0418">Kinase</keyword>
<evidence type="ECO:0000256" key="14">
    <source>
        <dbReference type="HAMAP-Rule" id="MF_00065"/>
    </source>
</evidence>
<evidence type="ECO:0000256" key="13">
    <source>
        <dbReference type="ARBA" id="ARBA00031464"/>
    </source>
</evidence>
<dbReference type="GO" id="GO:0004020">
    <property type="term" value="F:adenylylsulfate kinase activity"/>
    <property type="evidence" value="ECO:0007669"/>
    <property type="project" value="UniProtKB-UniRule"/>
</dbReference>
<evidence type="ECO:0000256" key="5">
    <source>
        <dbReference type="ARBA" id="ARBA00012121"/>
    </source>
</evidence>
<evidence type="ECO:0000256" key="8">
    <source>
        <dbReference type="ARBA" id="ARBA00022741"/>
    </source>
</evidence>
<dbReference type="GO" id="GO:0000103">
    <property type="term" value="P:sulfate assimilation"/>
    <property type="evidence" value="ECO:0007669"/>
    <property type="project" value="UniProtKB-UniRule"/>
</dbReference>
<keyword evidence="18" id="KW-1185">Reference proteome</keyword>
<protein>
    <recommendedName>
        <fullName evidence="6 14">Adenylyl-sulfate kinase</fullName>
        <ecNumber evidence="5 14">2.7.1.25</ecNumber>
    </recommendedName>
    <alternativeName>
        <fullName evidence="12 14">APS kinase</fullName>
    </alternativeName>
    <alternativeName>
        <fullName evidence="13 14">ATP adenosine-5'-phosphosulfate 3'-phosphotransferase</fullName>
    </alternativeName>
    <alternativeName>
        <fullName evidence="11 14">Adenosine-5'-phosphosulfate kinase</fullName>
    </alternativeName>
</protein>
<evidence type="ECO:0000256" key="9">
    <source>
        <dbReference type="ARBA" id="ARBA00022777"/>
    </source>
</evidence>
<dbReference type="Proteomes" id="UP000185151">
    <property type="component" value="Unassembled WGS sequence"/>
</dbReference>
<dbReference type="Pfam" id="PF01583">
    <property type="entry name" value="APS_kinase"/>
    <property type="match status" value="1"/>
</dbReference>
<comment type="catalytic activity">
    <reaction evidence="1 14 15">
        <text>adenosine 5'-phosphosulfate + ATP = 3'-phosphoadenylyl sulfate + ADP + H(+)</text>
        <dbReference type="Rhea" id="RHEA:24152"/>
        <dbReference type="ChEBI" id="CHEBI:15378"/>
        <dbReference type="ChEBI" id="CHEBI:30616"/>
        <dbReference type="ChEBI" id="CHEBI:58243"/>
        <dbReference type="ChEBI" id="CHEBI:58339"/>
        <dbReference type="ChEBI" id="CHEBI:456216"/>
        <dbReference type="EC" id="2.7.1.25"/>
    </reaction>
</comment>
<proteinExistence type="inferred from homology"/>
<reference evidence="17 18" key="1">
    <citation type="submission" date="2016-11" db="EMBL/GenBank/DDBJ databases">
        <authorList>
            <person name="Jaros S."/>
            <person name="Januszkiewicz K."/>
            <person name="Wedrychowicz H."/>
        </authorList>
    </citation>
    <scope>NUCLEOTIDE SEQUENCE [LARGE SCALE GENOMIC DNA]</scope>
    <source>
        <strain evidence="17 18">GAS95</strain>
    </source>
</reference>
<dbReference type="InterPro" id="IPR027417">
    <property type="entry name" value="P-loop_NTPase"/>
</dbReference>
<evidence type="ECO:0000256" key="4">
    <source>
        <dbReference type="ARBA" id="ARBA00007008"/>
    </source>
</evidence>
<feature type="active site" description="Phosphoserine intermediate" evidence="14">
    <location>
        <position position="103"/>
    </location>
</feature>
<comment type="function">
    <text evidence="2 14 15">Catalyzes the synthesis of activated sulfate.</text>
</comment>
<evidence type="ECO:0000256" key="7">
    <source>
        <dbReference type="ARBA" id="ARBA00022679"/>
    </source>
</evidence>
<dbReference type="SUPFAM" id="SSF52540">
    <property type="entry name" value="P-loop containing nucleoside triphosphate hydrolases"/>
    <property type="match status" value="1"/>
</dbReference>
<sequence>MAEDDAGMLSARASASAVEHSSAVFWLTGLSGAGKSTLAFGAEKTLKALGYRVCVLDGDRLRTGLNRDLGFSEADRMENMRRVAEVATLFADVGVVVIVALISPLAEGRELARRVTGRRFHEIYLAADLGTCEARDPKGLYRRARAGEIAGFTGIGSAYDIPLSPDAVIDTCSKHAASSVADLVTYIRSRIELR</sequence>
<keyword evidence="7 14" id="KW-0808">Transferase</keyword>
<feature type="domain" description="APS kinase" evidence="16">
    <location>
        <begin position="22"/>
        <end position="170"/>
    </location>
</feature>
<keyword evidence="14" id="KW-0597">Phosphoprotein</keyword>
<dbReference type="UniPathway" id="UPA00140">
    <property type="reaction ID" value="UER00205"/>
</dbReference>
<comment type="pathway">
    <text evidence="3 14 15">Sulfur metabolism; hydrogen sulfide biosynthesis; sulfite from sulfate: step 2/3.</text>
</comment>
<dbReference type="HAMAP" id="MF_00065">
    <property type="entry name" value="Adenylyl_sulf_kinase"/>
    <property type="match status" value="1"/>
</dbReference>
<dbReference type="PANTHER" id="PTHR11055:SF63">
    <property type="entry name" value="ADENYLYL-SULFATE KINASE 1, CHLOROPLASTIC"/>
    <property type="match status" value="1"/>
</dbReference>